<proteinExistence type="predicted"/>
<sequence length="203" mass="22636">MSMNGKPLSGTVQCWGPLIAAGSLEPAAWYLTGAPVQPRFTDLELEALYTSETPFKDRECCTPPNYVFLKHQDADIYMVAELEFINAAKCTATGAAGESEQSWGCFLFKHRDAQHDPSPGPGLPSGCRLSIILSVTKTKRNHAGKQDKNNINSTGSTERRNPDLNRRPFANNRVWEFMQSECDNPYTICLYDIPNHHSIKTLK</sequence>
<dbReference type="AlphaFoldDB" id="A0A9P5U1L8"/>
<protein>
    <submittedName>
        <fullName evidence="2">Uncharacterized protein</fullName>
    </submittedName>
</protein>
<comment type="caution">
    <text evidence="2">The sequence shown here is derived from an EMBL/GenBank/DDBJ whole genome shotgun (WGS) entry which is preliminary data.</text>
</comment>
<reference evidence="2" key="1">
    <citation type="submission" date="2020-11" db="EMBL/GenBank/DDBJ databases">
        <authorList>
            <consortium name="DOE Joint Genome Institute"/>
            <person name="Ahrendt S."/>
            <person name="Riley R."/>
            <person name="Andreopoulos W."/>
            <person name="Labutti K."/>
            <person name="Pangilinan J."/>
            <person name="Ruiz-Duenas F.J."/>
            <person name="Barrasa J.M."/>
            <person name="Sanchez-Garcia M."/>
            <person name="Camarero S."/>
            <person name="Miyauchi S."/>
            <person name="Serrano A."/>
            <person name="Linde D."/>
            <person name="Babiker R."/>
            <person name="Drula E."/>
            <person name="Ayuso-Fernandez I."/>
            <person name="Pacheco R."/>
            <person name="Padilla G."/>
            <person name="Ferreira P."/>
            <person name="Barriuso J."/>
            <person name="Kellner H."/>
            <person name="Castanera R."/>
            <person name="Alfaro M."/>
            <person name="Ramirez L."/>
            <person name="Pisabarro A.G."/>
            <person name="Kuo A."/>
            <person name="Tritt A."/>
            <person name="Lipzen A."/>
            <person name="He G."/>
            <person name="Yan M."/>
            <person name="Ng V."/>
            <person name="Cullen D."/>
            <person name="Martin F."/>
            <person name="Rosso M.-N."/>
            <person name="Henrissat B."/>
            <person name="Hibbett D."/>
            <person name="Martinez A.T."/>
            <person name="Grigoriev I.V."/>
        </authorList>
    </citation>
    <scope>NUCLEOTIDE SEQUENCE</scope>
    <source>
        <strain evidence="2">AH 40177</strain>
    </source>
</reference>
<dbReference type="Proteomes" id="UP000772434">
    <property type="component" value="Unassembled WGS sequence"/>
</dbReference>
<evidence type="ECO:0000313" key="3">
    <source>
        <dbReference type="Proteomes" id="UP000772434"/>
    </source>
</evidence>
<feature type="region of interest" description="Disordered" evidence="1">
    <location>
        <begin position="140"/>
        <end position="166"/>
    </location>
</feature>
<organism evidence="2 3">
    <name type="scientific">Rhodocollybia butyracea</name>
    <dbReference type="NCBI Taxonomy" id="206335"/>
    <lineage>
        <taxon>Eukaryota</taxon>
        <taxon>Fungi</taxon>
        <taxon>Dikarya</taxon>
        <taxon>Basidiomycota</taxon>
        <taxon>Agaricomycotina</taxon>
        <taxon>Agaricomycetes</taxon>
        <taxon>Agaricomycetidae</taxon>
        <taxon>Agaricales</taxon>
        <taxon>Marasmiineae</taxon>
        <taxon>Omphalotaceae</taxon>
        <taxon>Rhodocollybia</taxon>
    </lineage>
</organism>
<name>A0A9P5U1L8_9AGAR</name>
<feature type="compositionally biased region" description="Basic and acidic residues" evidence="1">
    <location>
        <begin position="157"/>
        <end position="166"/>
    </location>
</feature>
<evidence type="ECO:0000313" key="2">
    <source>
        <dbReference type="EMBL" id="KAF9061713.1"/>
    </source>
</evidence>
<evidence type="ECO:0000256" key="1">
    <source>
        <dbReference type="SAM" id="MobiDB-lite"/>
    </source>
</evidence>
<dbReference type="EMBL" id="JADNRY010000192">
    <property type="protein sequence ID" value="KAF9061713.1"/>
    <property type="molecule type" value="Genomic_DNA"/>
</dbReference>
<keyword evidence="3" id="KW-1185">Reference proteome</keyword>
<gene>
    <name evidence="2" type="ORF">BDP27DRAFT_1369407</name>
</gene>
<accession>A0A9P5U1L8</accession>